<dbReference type="PRINTS" id="PR01415">
    <property type="entry name" value="ANKYRIN"/>
</dbReference>
<dbReference type="PANTHER" id="PTHR10622">
    <property type="entry name" value="HET DOMAIN-CONTAINING PROTEIN"/>
    <property type="match status" value="1"/>
</dbReference>
<dbReference type="STRING" id="303698.A0A1V6SU62"/>
<dbReference type="Pfam" id="PF26640">
    <property type="entry name" value="DUF8212"/>
    <property type="match status" value="1"/>
</dbReference>
<gene>
    <name evidence="5" type="ORF">PENSTE_c020G06726</name>
</gene>
<evidence type="ECO:0000256" key="2">
    <source>
        <dbReference type="SAM" id="MobiDB-lite"/>
    </source>
</evidence>
<evidence type="ECO:0000313" key="6">
    <source>
        <dbReference type="Proteomes" id="UP000191285"/>
    </source>
</evidence>
<dbReference type="Proteomes" id="UP000191285">
    <property type="component" value="Unassembled WGS sequence"/>
</dbReference>
<keyword evidence="6" id="KW-1185">Reference proteome</keyword>
<dbReference type="SMART" id="SM00248">
    <property type="entry name" value="ANK"/>
    <property type="match status" value="7"/>
</dbReference>
<feature type="repeat" description="ANK" evidence="1">
    <location>
        <begin position="468"/>
        <end position="500"/>
    </location>
</feature>
<dbReference type="PANTHER" id="PTHR10622:SF10">
    <property type="entry name" value="HET DOMAIN-CONTAINING PROTEIN"/>
    <property type="match status" value="1"/>
</dbReference>
<keyword evidence="1" id="KW-0040">ANK repeat</keyword>
<dbReference type="Pfam" id="PF06985">
    <property type="entry name" value="HET"/>
    <property type="match status" value="1"/>
</dbReference>
<dbReference type="PROSITE" id="PS50088">
    <property type="entry name" value="ANK_REPEAT"/>
    <property type="match status" value="5"/>
</dbReference>
<proteinExistence type="predicted"/>
<evidence type="ECO:0000259" key="3">
    <source>
        <dbReference type="Pfam" id="PF06985"/>
    </source>
</evidence>
<comment type="caution">
    <text evidence="5">The sequence shown here is derived from an EMBL/GenBank/DDBJ whole genome shotgun (WGS) entry which is preliminary data.</text>
</comment>
<feature type="region of interest" description="Disordered" evidence="2">
    <location>
        <begin position="630"/>
        <end position="652"/>
    </location>
</feature>
<feature type="domain" description="DUF8212" evidence="4">
    <location>
        <begin position="223"/>
        <end position="249"/>
    </location>
</feature>
<evidence type="ECO:0000259" key="4">
    <source>
        <dbReference type="Pfam" id="PF26640"/>
    </source>
</evidence>
<sequence length="652" mass="72940">MRLLSTKELQAGTFELKVFDGYQIPPYAILSHTWEDEELTLQDMEGDCLRAKSKKGFEKVYQLCSLARADDIEYAWIDTCCIDKTSSEEITEAINSMYVWYEQAQVCYAYLGDVPSKHQFEDSKWFGRGWTLQELIAPANLVFFDETWSPLGDKKDLQQQVSSRTCIPMDILSGETSLESYSVAQRMSWAAKRETTRIEDIAYSLLGLFHIHMPVIYGEGEIAFIRLQEEVLRLYEDHTLFAWRHTDNRGGLLATCPAAFAGSANIIQTEFESADTPPTISSRGIHLELPFMGVGRQGLGLVVLHCGEIDNPHKRIGIYVKDLQLSMRQFGRINYDSLPQVDYSDTEIGHGQTKPKHSTRRICVLAGRLIRYDKKQLDQLAVDCHRQIYSPDEVSEMMGAKKSYILGSAAEAGDIEKLWVILSRSDIEIDVQDEFGRTPMMRAVERGRYEAVKFLLDRGAEVDAKNQSGQTSLIKACQGKRIGIAKLLISGGADLNVRDSPGLTALFWAIKSGHLPLIETLVENGAAIEKRDGDGHTPLSRASENGRAAVVELLLSWDASVDSPGRLHRTPLMLAARMGHYDVAKLLLDVGASIEGHDGNGRNAMYHAARNNQKKIVWLLSGRLASAKARETPNRASSWPAKLAQRTLSKLR</sequence>
<feature type="repeat" description="ANK" evidence="1">
    <location>
        <begin position="567"/>
        <end position="599"/>
    </location>
</feature>
<dbReference type="EMBL" id="MLKD01000020">
    <property type="protein sequence ID" value="OQE17571.1"/>
    <property type="molecule type" value="Genomic_DNA"/>
</dbReference>
<dbReference type="SUPFAM" id="SSF48403">
    <property type="entry name" value="Ankyrin repeat"/>
    <property type="match status" value="1"/>
</dbReference>
<feature type="repeat" description="ANK" evidence="1">
    <location>
        <begin position="501"/>
        <end position="533"/>
    </location>
</feature>
<dbReference type="InterPro" id="IPR010730">
    <property type="entry name" value="HET"/>
</dbReference>
<dbReference type="Pfam" id="PF13637">
    <property type="entry name" value="Ank_4"/>
    <property type="match status" value="1"/>
</dbReference>
<organism evidence="5 6">
    <name type="scientific">Penicillium steckii</name>
    <dbReference type="NCBI Taxonomy" id="303698"/>
    <lineage>
        <taxon>Eukaryota</taxon>
        <taxon>Fungi</taxon>
        <taxon>Dikarya</taxon>
        <taxon>Ascomycota</taxon>
        <taxon>Pezizomycotina</taxon>
        <taxon>Eurotiomycetes</taxon>
        <taxon>Eurotiomycetidae</taxon>
        <taxon>Eurotiales</taxon>
        <taxon>Aspergillaceae</taxon>
        <taxon>Penicillium</taxon>
    </lineage>
</organism>
<dbReference type="AlphaFoldDB" id="A0A1V6SU62"/>
<feature type="repeat" description="ANK" evidence="1">
    <location>
        <begin position="534"/>
        <end position="566"/>
    </location>
</feature>
<dbReference type="InterPro" id="IPR036770">
    <property type="entry name" value="Ankyrin_rpt-contain_sf"/>
</dbReference>
<accession>A0A1V6SU62</accession>
<protein>
    <submittedName>
        <fullName evidence="5">Uncharacterized protein</fullName>
    </submittedName>
</protein>
<evidence type="ECO:0000313" key="5">
    <source>
        <dbReference type="EMBL" id="OQE17571.1"/>
    </source>
</evidence>
<reference evidence="6" key="1">
    <citation type="journal article" date="2017" name="Nat. Microbiol.">
        <title>Global analysis of biosynthetic gene clusters reveals vast potential of secondary metabolite production in Penicillium species.</title>
        <authorList>
            <person name="Nielsen J.C."/>
            <person name="Grijseels S."/>
            <person name="Prigent S."/>
            <person name="Ji B."/>
            <person name="Dainat J."/>
            <person name="Nielsen K.F."/>
            <person name="Frisvad J.C."/>
            <person name="Workman M."/>
            <person name="Nielsen J."/>
        </authorList>
    </citation>
    <scope>NUCLEOTIDE SEQUENCE [LARGE SCALE GENOMIC DNA]</scope>
    <source>
        <strain evidence="6">IBT 24891</strain>
    </source>
</reference>
<dbReference type="Pfam" id="PF12796">
    <property type="entry name" value="Ank_2"/>
    <property type="match status" value="2"/>
</dbReference>
<name>A0A1V6SU62_9EURO</name>
<dbReference type="InterPro" id="IPR058525">
    <property type="entry name" value="DUF8212"/>
</dbReference>
<feature type="domain" description="Heterokaryon incompatibility" evidence="3">
    <location>
        <begin position="27"/>
        <end position="114"/>
    </location>
</feature>
<evidence type="ECO:0000256" key="1">
    <source>
        <dbReference type="PROSITE-ProRule" id="PRU00023"/>
    </source>
</evidence>
<dbReference type="InterPro" id="IPR002110">
    <property type="entry name" value="Ankyrin_rpt"/>
</dbReference>
<dbReference type="Gene3D" id="1.25.40.20">
    <property type="entry name" value="Ankyrin repeat-containing domain"/>
    <property type="match status" value="2"/>
</dbReference>
<dbReference type="OrthoDB" id="674604at2759"/>
<dbReference type="PROSITE" id="PS50297">
    <property type="entry name" value="ANK_REP_REGION"/>
    <property type="match status" value="5"/>
</dbReference>
<feature type="repeat" description="ANK" evidence="1">
    <location>
        <begin position="435"/>
        <end position="467"/>
    </location>
</feature>